<evidence type="ECO:0000259" key="2">
    <source>
        <dbReference type="Pfam" id="PF02517"/>
    </source>
</evidence>
<protein>
    <recommendedName>
        <fullName evidence="2">CAAX prenyl protease 2/Lysostaphin resistance protein A-like domain-containing protein</fullName>
    </recommendedName>
</protein>
<feature type="domain" description="CAAX prenyl protease 2/Lysostaphin resistance protein A-like" evidence="2">
    <location>
        <begin position="97"/>
        <end position="199"/>
    </location>
</feature>
<dbReference type="GO" id="GO:0080120">
    <property type="term" value="P:CAAX-box protein maturation"/>
    <property type="evidence" value="ECO:0007669"/>
    <property type="project" value="UniProtKB-ARBA"/>
</dbReference>
<dbReference type="GO" id="GO:0004175">
    <property type="term" value="F:endopeptidase activity"/>
    <property type="evidence" value="ECO:0007669"/>
    <property type="project" value="UniProtKB-ARBA"/>
</dbReference>
<dbReference type="EMBL" id="LFOD01000008">
    <property type="protein sequence ID" value="KMV18299.1"/>
    <property type="molecule type" value="Genomic_DNA"/>
</dbReference>
<evidence type="ECO:0000256" key="1">
    <source>
        <dbReference type="SAM" id="Phobius"/>
    </source>
</evidence>
<dbReference type="Pfam" id="PF02517">
    <property type="entry name" value="Rce1-like"/>
    <property type="match status" value="1"/>
</dbReference>
<feature type="transmembrane region" description="Helical" evidence="1">
    <location>
        <begin position="15"/>
        <end position="36"/>
    </location>
</feature>
<sequence>MDDSPAAPLDAAGPLWQTIVIHMLGFAAALWTIRILSGWTTRSGSQTSAGSTVSRAYAIGATVAAYATVDAIQLALRLRVSADPTTRTSVPPDAELPYAIKLLITTALYEEATFAAIPAAAAGLAIALCARRWPIGPTGRYGILVACVVFGAVLRAMLHLYQSPEAAVMALGWGAASVLIYWRWRSIAGLVVVHSWYNSVALLSEGSHDWLLGYAIGSWVVLLAAAAVAMVYRRAPRADQRASDTSRYR</sequence>
<feature type="transmembrane region" description="Helical" evidence="1">
    <location>
        <begin position="141"/>
        <end position="160"/>
    </location>
</feature>
<dbReference type="Proteomes" id="UP000037594">
    <property type="component" value="Unassembled WGS sequence"/>
</dbReference>
<dbReference type="AlphaFoldDB" id="A0A0J8WYS4"/>
<feature type="transmembrane region" description="Helical" evidence="1">
    <location>
        <begin position="56"/>
        <end position="76"/>
    </location>
</feature>
<dbReference type="PATRIC" id="fig|451644.5.peg.2424"/>
<keyword evidence="1" id="KW-1133">Transmembrane helix</keyword>
<organism evidence="3 4">
    <name type="scientific">Mycolicibacterium conceptionense</name>
    <dbReference type="NCBI Taxonomy" id="451644"/>
    <lineage>
        <taxon>Bacteria</taxon>
        <taxon>Bacillati</taxon>
        <taxon>Actinomycetota</taxon>
        <taxon>Actinomycetes</taxon>
        <taxon>Mycobacteriales</taxon>
        <taxon>Mycobacteriaceae</taxon>
        <taxon>Mycolicibacterium</taxon>
    </lineage>
</organism>
<keyword evidence="1" id="KW-0812">Transmembrane</keyword>
<dbReference type="RefSeq" id="WP_048895742.1">
    <property type="nucleotide sequence ID" value="NZ_LFOD01000008.1"/>
</dbReference>
<evidence type="ECO:0000313" key="3">
    <source>
        <dbReference type="EMBL" id="KMV18299.1"/>
    </source>
</evidence>
<reference evidence="3 4" key="1">
    <citation type="submission" date="2015-06" db="EMBL/GenBank/DDBJ databases">
        <title>Genome sequence of Mycobacterium conceptionense strain MLE.</title>
        <authorList>
            <person name="Greninger A.L."/>
            <person name="Cunningham G."/>
            <person name="Chiu C.Y."/>
            <person name="Miller S."/>
        </authorList>
    </citation>
    <scope>NUCLEOTIDE SEQUENCE [LARGE SCALE GENOMIC DNA]</scope>
    <source>
        <strain evidence="3 4">MLE</strain>
    </source>
</reference>
<keyword evidence="1" id="KW-0472">Membrane</keyword>
<feature type="transmembrane region" description="Helical" evidence="1">
    <location>
        <begin position="112"/>
        <end position="129"/>
    </location>
</feature>
<comment type="caution">
    <text evidence="3">The sequence shown here is derived from an EMBL/GenBank/DDBJ whole genome shotgun (WGS) entry which is preliminary data.</text>
</comment>
<name>A0A0J8WYS4_9MYCO</name>
<proteinExistence type="predicted"/>
<feature type="transmembrane region" description="Helical" evidence="1">
    <location>
        <begin position="210"/>
        <end position="232"/>
    </location>
</feature>
<dbReference type="InterPro" id="IPR003675">
    <property type="entry name" value="Rce1/LyrA-like_dom"/>
</dbReference>
<evidence type="ECO:0000313" key="4">
    <source>
        <dbReference type="Proteomes" id="UP000037594"/>
    </source>
</evidence>
<accession>A0A0J8WYS4</accession>
<gene>
    <name evidence="3" type="ORF">ACT17_11735</name>
</gene>